<dbReference type="InterPro" id="IPR013078">
    <property type="entry name" value="His_Pase_superF_clade-1"/>
</dbReference>
<feature type="binding site" evidence="6">
    <location>
        <begin position="24"/>
        <end position="31"/>
    </location>
    <ligand>
        <name>substrate</name>
    </ligand>
</feature>
<proteinExistence type="evidence at transcript level"/>
<dbReference type="GO" id="GO:0006096">
    <property type="term" value="P:glycolytic process"/>
    <property type="evidence" value="ECO:0007669"/>
    <property type="project" value="UniProtKB-KW"/>
</dbReference>
<evidence type="ECO:0000256" key="1">
    <source>
        <dbReference type="ARBA" id="ARBA00000380"/>
    </source>
</evidence>
<feature type="binding site" evidence="6">
    <location>
        <position position="114"/>
    </location>
    <ligand>
        <name>substrate</name>
    </ligand>
</feature>
<feature type="binding site" evidence="6">
    <location>
        <begin position="199"/>
        <end position="200"/>
    </location>
    <ligand>
        <name>substrate</name>
    </ligand>
</feature>
<dbReference type="InterPro" id="IPR029033">
    <property type="entry name" value="His_PPase_superfam"/>
</dbReference>
<evidence type="ECO:0000256" key="3">
    <source>
        <dbReference type="ARBA" id="ARBA00023152"/>
    </source>
</evidence>
<dbReference type="CDD" id="cd07067">
    <property type="entry name" value="HP_PGM_like"/>
    <property type="match status" value="1"/>
</dbReference>
<dbReference type="InterPro" id="IPR001345">
    <property type="entry name" value="PG/BPGM_mutase_AS"/>
</dbReference>
<protein>
    <recommendedName>
        <fullName evidence="8">Phosphoglycerate mutase</fullName>
        <ecNumber evidence="8">5.4.2.11</ecNumber>
    </recommendedName>
</protein>
<accession>A0A649V0A1</accession>
<keyword evidence="9" id="KW-0808">Transferase</keyword>
<name>A0A649V0A1_9STRA</name>
<evidence type="ECO:0000256" key="7">
    <source>
        <dbReference type="PIRSR" id="PIRSR613078-3"/>
    </source>
</evidence>
<feature type="binding site" evidence="6">
    <location>
        <begin position="37"/>
        <end position="38"/>
    </location>
    <ligand>
        <name>substrate</name>
    </ligand>
</feature>
<dbReference type="HAMAP" id="MF_01039">
    <property type="entry name" value="PGAM_GpmA"/>
    <property type="match status" value="1"/>
</dbReference>
<feature type="site" description="Transition state stabilizer" evidence="7">
    <location>
        <position position="198"/>
    </location>
</feature>
<dbReference type="AlphaFoldDB" id="A0A649V0A1"/>
<dbReference type="InterPro" id="IPR005952">
    <property type="entry name" value="Phosphogly_mut1"/>
</dbReference>
<dbReference type="PANTHER" id="PTHR11931">
    <property type="entry name" value="PHOSPHOGLYCERATE MUTASE"/>
    <property type="match status" value="1"/>
</dbReference>
<sequence>MLKINSVFRRFASTEVFNKLVLIRHGESEWNKLNLFTGWVDCPLSAKGCEEAIEAGKLLKQNGFQFDYAYTSVLSRAIKTLYLSLEHSDQLFIPVEKAWELNERHYGALQGLNKKETVEKHGEEQVKIWRRSYDIPPPPVDPKNEKVPCIDRRYKYIKKKSIPLTESLQLTEARVVPFFEKHIKPAVQKGRKIVVAAHGNSLRALVKYLDNIDKDVITGLNIPTGVPLVYEFNEKMEVIPSQFGMKPLRGYYLGDQDAIRARVEAVANQTKK</sequence>
<evidence type="ECO:0000256" key="2">
    <source>
        <dbReference type="ARBA" id="ARBA00006717"/>
    </source>
</evidence>
<dbReference type="EMBL" id="MN385277">
    <property type="protein sequence ID" value="QGJ83665.1"/>
    <property type="molecule type" value="mRNA"/>
</dbReference>
<evidence type="ECO:0000256" key="4">
    <source>
        <dbReference type="ARBA" id="ARBA00023235"/>
    </source>
</evidence>
<dbReference type="Gene3D" id="3.40.50.1240">
    <property type="entry name" value="Phosphoglycerate mutase-like"/>
    <property type="match status" value="1"/>
</dbReference>
<dbReference type="PROSITE" id="PS00175">
    <property type="entry name" value="PG_MUTASE"/>
    <property type="match status" value="1"/>
</dbReference>
<dbReference type="GO" id="GO:0004619">
    <property type="term" value="F:phosphoglycerate mutase activity"/>
    <property type="evidence" value="ECO:0007669"/>
    <property type="project" value="UniProtKB-EC"/>
</dbReference>
<evidence type="ECO:0000313" key="9">
    <source>
        <dbReference type="EMBL" id="QGJ83665.1"/>
    </source>
</evidence>
<comment type="catalytic activity">
    <reaction evidence="1 8">
        <text>(2R)-2-phosphoglycerate = (2R)-3-phosphoglycerate</text>
        <dbReference type="Rhea" id="RHEA:15901"/>
        <dbReference type="ChEBI" id="CHEBI:58272"/>
        <dbReference type="ChEBI" id="CHEBI:58289"/>
        <dbReference type="EC" id="5.4.2.11"/>
    </reaction>
</comment>
<keyword evidence="4 8" id="KW-0413">Isomerase</keyword>
<reference evidence="9" key="1">
    <citation type="journal article" date="2019" name="Mol. Biol. Evol.">
        <title>Ancient Adaptive Lateral Gene Transfers in the Symbiotic Opalina - Blastocystis Stramenopile Lineage.</title>
        <authorList>
            <person name="Yubuki N."/>
            <person name="Galindo L.J."/>
            <person name="Reboul G."/>
            <person name="Lopez-Garcia P."/>
            <person name="Brown M.W."/>
            <person name="Pollet N."/>
            <person name="Moreira D."/>
        </authorList>
    </citation>
    <scope>NUCLEOTIDE SEQUENCE</scope>
    <source>
        <strain evidence="9">Opal32</strain>
    </source>
</reference>
<dbReference type="SUPFAM" id="SSF53254">
    <property type="entry name" value="Phosphoglycerate mutase-like"/>
    <property type="match status" value="1"/>
</dbReference>
<dbReference type="FunFam" id="3.40.50.1240:FF:000003">
    <property type="entry name" value="2,3-bisphosphoglycerate-dependent phosphoglycerate mutase"/>
    <property type="match status" value="1"/>
</dbReference>
<organism evidence="9">
    <name type="scientific">Opalinidae sp</name>
    <dbReference type="NCBI Taxonomy" id="2059444"/>
    <lineage>
        <taxon>Eukaryota</taxon>
        <taxon>Sar</taxon>
        <taxon>Stramenopiles</taxon>
        <taxon>Bigyra</taxon>
        <taxon>Opalozoa</taxon>
        <taxon>Opalinata</taxon>
        <taxon>Opalinidae</taxon>
    </lineage>
</organism>
<feature type="binding site" evidence="6">
    <location>
        <begin position="103"/>
        <end position="106"/>
    </location>
    <ligand>
        <name>substrate</name>
    </ligand>
</feature>
<dbReference type="Pfam" id="PF00300">
    <property type="entry name" value="His_Phos_1"/>
    <property type="match status" value="1"/>
</dbReference>
<comment type="similarity">
    <text evidence="2 8">Belongs to the phosphoglycerate mutase family. BPG-dependent PGAM subfamily.</text>
</comment>
<keyword evidence="9" id="KW-0418">Kinase</keyword>
<feature type="active site" description="Proton donor/acceptor" evidence="5">
    <location>
        <position position="103"/>
    </location>
</feature>
<dbReference type="SMART" id="SM00855">
    <property type="entry name" value="PGAM"/>
    <property type="match status" value="1"/>
</dbReference>
<evidence type="ECO:0000256" key="6">
    <source>
        <dbReference type="PIRSR" id="PIRSR613078-2"/>
    </source>
</evidence>
<feature type="binding site" evidence="6">
    <location>
        <position position="76"/>
    </location>
    <ligand>
        <name>substrate</name>
    </ligand>
</feature>
<keyword evidence="3 8" id="KW-0324">Glycolysis</keyword>
<dbReference type="NCBIfam" id="TIGR01258">
    <property type="entry name" value="pgm_1"/>
    <property type="match status" value="1"/>
</dbReference>
<feature type="binding site" evidence="6">
    <location>
        <begin position="130"/>
        <end position="131"/>
    </location>
    <ligand>
        <name>substrate</name>
    </ligand>
</feature>
<dbReference type="NCBIfam" id="NF010713">
    <property type="entry name" value="PRK14115.1"/>
    <property type="match status" value="1"/>
</dbReference>
<evidence type="ECO:0000256" key="8">
    <source>
        <dbReference type="RuleBase" id="RU004511"/>
    </source>
</evidence>
<dbReference type="GO" id="GO:0016301">
    <property type="term" value="F:kinase activity"/>
    <property type="evidence" value="ECO:0007669"/>
    <property type="project" value="UniProtKB-KW"/>
</dbReference>
<feature type="active site" description="Tele-phosphohistidine intermediate" evidence="5">
    <location>
        <position position="25"/>
    </location>
</feature>
<evidence type="ECO:0000256" key="5">
    <source>
        <dbReference type="PIRSR" id="PIRSR613078-1"/>
    </source>
</evidence>
<dbReference type="EC" id="5.4.2.11" evidence="8"/>